<protein>
    <submittedName>
        <fullName evidence="2">MBL fold metallo-hydrolase</fullName>
    </submittedName>
</protein>
<dbReference type="InterPro" id="IPR050662">
    <property type="entry name" value="Sec-metab_biosynth-thioest"/>
</dbReference>
<evidence type="ECO:0000259" key="1">
    <source>
        <dbReference type="SMART" id="SM00849"/>
    </source>
</evidence>
<organism evidence="2 3">
    <name type="scientific">Kaustia mangrovi</name>
    <dbReference type="NCBI Taxonomy" id="2593653"/>
    <lineage>
        <taxon>Bacteria</taxon>
        <taxon>Pseudomonadati</taxon>
        <taxon>Pseudomonadota</taxon>
        <taxon>Alphaproteobacteria</taxon>
        <taxon>Hyphomicrobiales</taxon>
        <taxon>Parvibaculaceae</taxon>
        <taxon>Kaustia</taxon>
    </lineage>
</organism>
<dbReference type="EMBL" id="CP058214">
    <property type="protein sequence ID" value="QPC42064.1"/>
    <property type="molecule type" value="Genomic_DNA"/>
</dbReference>
<keyword evidence="2" id="KW-0378">Hydrolase</keyword>
<dbReference type="InterPro" id="IPR036388">
    <property type="entry name" value="WH-like_DNA-bd_sf"/>
</dbReference>
<evidence type="ECO:0000313" key="3">
    <source>
        <dbReference type="Proteomes" id="UP000593594"/>
    </source>
</evidence>
<reference evidence="2 3" key="1">
    <citation type="submission" date="2020-06" db="EMBL/GenBank/DDBJ databases">
        <title>Genome sequence of 2 isolates from Red Sea Mangroves.</title>
        <authorList>
            <person name="Sefrji F."/>
            <person name="Michoud G."/>
            <person name="Merlino G."/>
            <person name="Daffonchio D."/>
        </authorList>
    </citation>
    <scope>NUCLEOTIDE SEQUENCE [LARGE SCALE GENOMIC DNA]</scope>
    <source>
        <strain evidence="2 3">R1DC25</strain>
    </source>
</reference>
<dbReference type="Pfam" id="PF17778">
    <property type="entry name" value="WHD_BLACT"/>
    <property type="match status" value="1"/>
</dbReference>
<dbReference type="Gene3D" id="1.10.10.10">
    <property type="entry name" value="Winged helix-like DNA-binding domain superfamily/Winged helix DNA-binding domain"/>
    <property type="match status" value="1"/>
</dbReference>
<sequence>MADIPFEREMAFAYGRADRVSPLIRRVVANNPGPFTFTGTGTYIVGEGTVAVIDPGPDDEAHLAALADALDGETVSHILVTHTHLDHSPLAAPLKALTGAEVLAYGPHGAGPRSGPAEKSGSVALDASGDTGFVPDRTLEDGEVVEGPGWTLEAVFTPGHMANHMAFALKEENALFSGDHVMAWSTSVIAPPDGNMADYMASLRRVLERNEEVYWPTHGPERRDPKPFVRAFLTHRQMREKAILKRIERGDRTIAEIVSAIYREVDPKLHPAAAMSVLAHMEHLIEQDLVETDGTPGLESEYRTRG</sequence>
<dbReference type="KEGG" id="kmn:HW532_04680"/>
<dbReference type="Proteomes" id="UP000593594">
    <property type="component" value="Chromosome"/>
</dbReference>
<feature type="domain" description="Metallo-beta-lactamase" evidence="1">
    <location>
        <begin position="38"/>
        <end position="218"/>
    </location>
</feature>
<evidence type="ECO:0000313" key="2">
    <source>
        <dbReference type="EMBL" id="QPC42064.1"/>
    </source>
</evidence>
<gene>
    <name evidence="2" type="ORF">HW532_04680</name>
</gene>
<accession>A0A7S8C296</accession>
<dbReference type="PANTHER" id="PTHR23131">
    <property type="entry name" value="ENDORIBONUCLEASE LACTB2"/>
    <property type="match status" value="1"/>
</dbReference>
<dbReference type="SUPFAM" id="SSF56281">
    <property type="entry name" value="Metallo-hydrolase/oxidoreductase"/>
    <property type="match status" value="1"/>
</dbReference>
<dbReference type="InterPro" id="IPR036866">
    <property type="entry name" value="RibonucZ/Hydroxyglut_hydro"/>
</dbReference>
<dbReference type="Pfam" id="PF00753">
    <property type="entry name" value="Lactamase_B"/>
    <property type="match status" value="1"/>
</dbReference>
<dbReference type="InterPro" id="IPR041516">
    <property type="entry name" value="LACTB2_WH"/>
</dbReference>
<dbReference type="PANTHER" id="PTHR23131:SF0">
    <property type="entry name" value="ENDORIBONUCLEASE LACTB2"/>
    <property type="match status" value="1"/>
</dbReference>
<dbReference type="CDD" id="cd16278">
    <property type="entry name" value="metallo-hydrolase-like_MBL-fold"/>
    <property type="match status" value="1"/>
</dbReference>
<dbReference type="Gene3D" id="3.60.15.10">
    <property type="entry name" value="Ribonuclease Z/Hydroxyacylglutathione hydrolase-like"/>
    <property type="match status" value="1"/>
</dbReference>
<name>A0A7S8C296_9HYPH</name>
<dbReference type="GO" id="GO:0016787">
    <property type="term" value="F:hydrolase activity"/>
    <property type="evidence" value="ECO:0007669"/>
    <property type="project" value="UniProtKB-KW"/>
</dbReference>
<proteinExistence type="predicted"/>
<keyword evidence="3" id="KW-1185">Reference proteome</keyword>
<dbReference type="RefSeq" id="WP_213163294.1">
    <property type="nucleotide sequence ID" value="NZ_CP058214.1"/>
</dbReference>
<dbReference type="AlphaFoldDB" id="A0A7S8C296"/>
<dbReference type="InterPro" id="IPR001279">
    <property type="entry name" value="Metallo-B-lactamas"/>
</dbReference>
<dbReference type="SMART" id="SM00849">
    <property type="entry name" value="Lactamase_B"/>
    <property type="match status" value="1"/>
</dbReference>